<dbReference type="Gene3D" id="3.30.1480.10">
    <property type="entry name" value="NusA, N-terminal domain"/>
    <property type="match status" value="1"/>
</dbReference>
<dbReference type="SUPFAM" id="SSF50249">
    <property type="entry name" value="Nucleic acid-binding proteins"/>
    <property type="match status" value="1"/>
</dbReference>
<comment type="caution">
    <text evidence="10">The sequence shown here is derived from an EMBL/GenBank/DDBJ whole genome shotgun (WGS) entry which is preliminary data.</text>
</comment>
<dbReference type="GO" id="GO:0005829">
    <property type="term" value="C:cytosol"/>
    <property type="evidence" value="ECO:0007669"/>
    <property type="project" value="TreeGrafter"/>
</dbReference>
<dbReference type="EMBL" id="PEXQ01000061">
    <property type="protein sequence ID" value="PIU14729.1"/>
    <property type="molecule type" value="Genomic_DNA"/>
</dbReference>
<evidence type="ECO:0000256" key="8">
    <source>
        <dbReference type="SAM" id="MobiDB-lite"/>
    </source>
</evidence>
<evidence type="ECO:0000313" key="10">
    <source>
        <dbReference type="EMBL" id="PIU14729.1"/>
    </source>
</evidence>
<keyword evidence="2 7" id="KW-0963">Cytoplasm</keyword>
<dbReference type="PANTHER" id="PTHR22648">
    <property type="entry name" value="TRANSCRIPTION TERMINATION FACTOR NUSA"/>
    <property type="match status" value="1"/>
</dbReference>
<keyword evidence="1 7" id="KW-0806">Transcription termination</keyword>
<gene>
    <name evidence="7 10" type="primary">nusA</name>
    <name evidence="10" type="ORF">COT20_02510</name>
</gene>
<feature type="compositionally biased region" description="Basic and acidic residues" evidence="8">
    <location>
        <begin position="426"/>
        <end position="438"/>
    </location>
</feature>
<dbReference type="SUPFAM" id="SSF69705">
    <property type="entry name" value="Transcription factor NusA, N-terminal domain"/>
    <property type="match status" value="1"/>
</dbReference>
<feature type="region of interest" description="Disordered" evidence="8">
    <location>
        <begin position="378"/>
        <end position="438"/>
    </location>
</feature>
<dbReference type="AlphaFoldDB" id="A0A2M6XTZ4"/>
<dbReference type="InterPro" id="IPR013735">
    <property type="entry name" value="TF_NusA_N"/>
</dbReference>
<sequence>MDLKSLSFAVAEVAEERDIPQQKIFEVIEEAIASAYKKEYGKKKQKIVAHLDPKTGELKFWQVKQVVTPEMLLSEEELEALKEKRTGGEEMAEEDGKIRFNNERHILLQEAKAIKAEIQAGEEINLPLETKEDFGRIAAQTAKQVILQKIKEVEKEEAFKEFKDKEGEVVSGIVQRIEPTAVFVDVGRTSAILPKKEQIYGEKYRTGQRLKLYVLETEQTARGPQVVVSRIYPKLISKLFELEVPEISAKQLEIKSISREPGSRSKVAAYSLEEGIDPIGALVGQRGTRILAVINELAGEKIDVIEWNEKPEKFIANALSPAKVLEVRLMPKNKSLAIIPDDQLSLAIGKEGQNVRLAAKLTGWKIDIKSISQVEEELKKNRAPQQEMKTEDAIPTADASTTAEQATEDEKPKKIKRKTVGKKANTKTEEVETKTTEE</sequence>
<dbReference type="PANTHER" id="PTHR22648:SF0">
    <property type="entry name" value="TRANSCRIPTION TERMINATION_ANTITERMINATION PROTEIN NUSA"/>
    <property type="match status" value="1"/>
</dbReference>
<dbReference type="PROSITE" id="PS50084">
    <property type="entry name" value="KH_TYPE_1"/>
    <property type="match status" value="1"/>
</dbReference>
<proteinExistence type="inferred from homology"/>
<evidence type="ECO:0000259" key="9">
    <source>
        <dbReference type="PROSITE" id="PS50126"/>
    </source>
</evidence>
<dbReference type="Pfam" id="PF13184">
    <property type="entry name" value="KH_NusA_1st"/>
    <property type="match status" value="1"/>
</dbReference>
<comment type="subcellular location">
    <subcellularLocation>
        <location evidence="7">Cytoplasm</location>
    </subcellularLocation>
</comment>
<feature type="compositionally biased region" description="Basic residues" evidence="8">
    <location>
        <begin position="413"/>
        <end position="425"/>
    </location>
</feature>
<evidence type="ECO:0000256" key="3">
    <source>
        <dbReference type="ARBA" id="ARBA00022814"/>
    </source>
</evidence>
<dbReference type="PROSITE" id="PS50126">
    <property type="entry name" value="S1"/>
    <property type="match status" value="1"/>
</dbReference>
<dbReference type="Proteomes" id="UP000229784">
    <property type="component" value="Unassembled WGS sequence"/>
</dbReference>
<dbReference type="InterPro" id="IPR012340">
    <property type="entry name" value="NA-bd_OB-fold"/>
</dbReference>
<evidence type="ECO:0000256" key="1">
    <source>
        <dbReference type="ARBA" id="ARBA00022472"/>
    </source>
</evidence>
<dbReference type="Pfam" id="PF00575">
    <property type="entry name" value="S1"/>
    <property type="match status" value="1"/>
</dbReference>
<dbReference type="CDD" id="cd22529">
    <property type="entry name" value="KH-II_NusA_rpt2"/>
    <property type="match status" value="1"/>
</dbReference>
<evidence type="ECO:0000256" key="7">
    <source>
        <dbReference type="HAMAP-Rule" id="MF_00945"/>
    </source>
</evidence>
<dbReference type="InterPro" id="IPR015946">
    <property type="entry name" value="KH_dom-like_a/b"/>
</dbReference>
<comment type="similarity">
    <text evidence="7">Belongs to the NusA family.</text>
</comment>
<dbReference type="InterPro" id="IPR025249">
    <property type="entry name" value="TF_NusA_KH_1st"/>
</dbReference>
<dbReference type="GO" id="GO:0003700">
    <property type="term" value="F:DNA-binding transcription factor activity"/>
    <property type="evidence" value="ECO:0007669"/>
    <property type="project" value="InterPro"/>
</dbReference>
<evidence type="ECO:0000256" key="5">
    <source>
        <dbReference type="ARBA" id="ARBA00023015"/>
    </source>
</evidence>
<dbReference type="InterPro" id="IPR030842">
    <property type="entry name" value="TF_NusA_bacterial"/>
</dbReference>
<dbReference type="Gene3D" id="2.40.50.140">
    <property type="entry name" value="Nucleic acid-binding proteins"/>
    <property type="match status" value="1"/>
</dbReference>
<dbReference type="InterPro" id="IPR058582">
    <property type="entry name" value="KH_NusA_2nd"/>
</dbReference>
<organism evidence="10 11">
    <name type="scientific">bacterium (Candidatus Gribaldobacteria) CG08_land_8_20_14_0_20_39_15</name>
    <dbReference type="NCBI Taxonomy" id="2014273"/>
    <lineage>
        <taxon>Bacteria</taxon>
        <taxon>Candidatus Gribaldobacteria</taxon>
    </lineage>
</organism>
<comment type="function">
    <text evidence="7">Participates in both transcription termination and antitermination.</text>
</comment>
<dbReference type="CDD" id="cd02134">
    <property type="entry name" value="KH-II_NusA_rpt1"/>
    <property type="match status" value="1"/>
</dbReference>
<dbReference type="SMART" id="SM00316">
    <property type="entry name" value="S1"/>
    <property type="match status" value="1"/>
</dbReference>
<dbReference type="CDD" id="cd04455">
    <property type="entry name" value="S1_NusA"/>
    <property type="match status" value="1"/>
</dbReference>
<evidence type="ECO:0000256" key="6">
    <source>
        <dbReference type="ARBA" id="ARBA00023163"/>
    </source>
</evidence>
<accession>A0A2M6XTZ4</accession>
<keyword evidence="5 7" id="KW-0805">Transcription regulation</keyword>
<dbReference type="GO" id="GO:0006353">
    <property type="term" value="P:DNA-templated transcription termination"/>
    <property type="evidence" value="ECO:0007669"/>
    <property type="project" value="UniProtKB-UniRule"/>
</dbReference>
<dbReference type="InterPro" id="IPR036555">
    <property type="entry name" value="NusA_N_sf"/>
</dbReference>
<dbReference type="HAMAP" id="MF_00945_B">
    <property type="entry name" value="NusA_B"/>
    <property type="match status" value="1"/>
</dbReference>
<evidence type="ECO:0000256" key="4">
    <source>
        <dbReference type="ARBA" id="ARBA00022884"/>
    </source>
</evidence>
<dbReference type="FunFam" id="3.30.300.20:FF:000005">
    <property type="entry name" value="Transcription termination/antitermination protein NusA"/>
    <property type="match status" value="1"/>
</dbReference>
<comment type="subunit">
    <text evidence="7">Monomer. Binds directly to the core enzyme of the DNA-dependent RNA polymerase and to nascent RNA.</text>
</comment>
<dbReference type="SUPFAM" id="SSF54814">
    <property type="entry name" value="Prokaryotic type KH domain (KH-domain type II)"/>
    <property type="match status" value="2"/>
</dbReference>
<dbReference type="Pfam" id="PF26594">
    <property type="entry name" value="KH_NusA_2nd"/>
    <property type="match status" value="1"/>
</dbReference>
<reference evidence="11" key="1">
    <citation type="submission" date="2017-09" db="EMBL/GenBank/DDBJ databases">
        <title>Depth-based differentiation of microbial function through sediment-hosted aquifers and enrichment of novel symbionts in the deep terrestrial subsurface.</title>
        <authorList>
            <person name="Probst A.J."/>
            <person name="Ladd B."/>
            <person name="Jarett J.K."/>
            <person name="Geller-Mcgrath D.E."/>
            <person name="Sieber C.M.K."/>
            <person name="Emerson J.B."/>
            <person name="Anantharaman K."/>
            <person name="Thomas B.C."/>
            <person name="Malmstrom R."/>
            <person name="Stieglmeier M."/>
            <person name="Klingl A."/>
            <person name="Woyke T."/>
            <person name="Ryan C.M."/>
            <person name="Banfield J.F."/>
        </authorList>
    </citation>
    <scope>NUCLEOTIDE SEQUENCE [LARGE SCALE GENOMIC DNA]</scope>
</reference>
<dbReference type="GO" id="GO:0003723">
    <property type="term" value="F:RNA binding"/>
    <property type="evidence" value="ECO:0007669"/>
    <property type="project" value="UniProtKB-UniRule"/>
</dbReference>
<evidence type="ECO:0000256" key="2">
    <source>
        <dbReference type="ARBA" id="ARBA00022490"/>
    </source>
</evidence>
<protein>
    <recommendedName>
        <fullName evidence="7">Transcription termination/antitermination protein NusA</fullName>
    </recommendedName>
</protein>
<dbReference type="Pfam" id="PF08529">
    <property type="entry name" value="NusA_N"/>
    <property type="match status" value="1"/>
</dbReference>
<keyword evidence="3 7" id="KW-0889">Transcription antitermination</keyword>
<dbReference type="GO" id="GO:0031564">
    <property type="term" value="P:transcription antitermination"/>
    <property type="evidence" value="ECO:0007669"/>
    <property type="project" value="UniProtKB-UniRule"/>
</dbReference>
<dbReference type="InterPro" id="IPR003029">
    <property type="entry name" value="S1_domain"/>
</dbReference>
<dbReference type="InterPro" id="IPR009019">
    <property type="entry name" value="KH_sf_prok-type"/>
</dbReference>
<dbReference type="InterPro" id="IPR010213">
    <property type="entry name" value="TF_NusA"/>
</dbReference>
<dbReference type="FunFam" id="3.30.300.20:FF:000002">
    <property type="entry name" value="Transcription termination/antitermination protein NusA"/>
    <property type="match status" value="1"/>
</dbReference>
<keyword evidence="6 7" id="KW-0804">Transcription</keyword>
<dbReference type="NCBIfam" id="TIGR01953">
    <property type="entry name" value="NusA"/>
    <property type="match status" value="1"/>
</dbReference>
<name>A0A2M6XTZ4_9BACT</name>
<feature type="domain" description="S1 motif" evidence="9">
    <location>
        <begin position="167"/>
        <end position="231"/>
    </location>
</feature>
<keyword evidence="4 7" id="KW-0694">RNA-binding</keyword>
<evidence type="ECO:0000313" key="11">
    <source>
        <dbReference type="Proteomes" id="UP000229784"/>
    </source>
</evidence>
<dbReference type="Gene3D" id="3.30.300.20">
    <property type="match status" value="2"/>
</dbReference>